<dbReference type="Pfam" id="PF00753">
    <property type="entry name" value="Lactamase_B"/>
    <property type="match status" value="1"/>
</dbReference>
<feature type="domain" description="Metallo-beta-lactamase" evidence="1">
    <location>
        <begin position="35"/>
        <end position="89"/>
    </location>
</feature>
<evidence type="ECO:0000313" key="2">
    <source>
        <dbReference type="EMBL" id="WCT78651.1"/>
    </source>
</evidence>
<dbReference type="RefSeq" id="WP_273618961.1">
    <property type="nucleotide sequence ID" value="NZ_CP117417.1"/>
</dbReference>
<organism evidence="2 3">
    <name type="scientific">Novosphingobium humi</name>
    <dbReference type="NCBI Taxonomy" id="2282397"/>
    <lineage>
        <taxon>Bacteria</taxon>
        <taxon>Pseudomonadati</taxon>
        <taxon>Pseudomonadota</taxon>
        <taxon>Alphaproteobacteria</taxon>
        <taxon>Sphingomonadales</taxon>
        <taxon>Sphingomonadaceae</taxon>
        <taxon>Novosphingobium</taxon>
    </lineage>
</organism>
<dbReference type="PANTHER" id="PTHR30619:SF1">
    <property type="entry name" value="RECOMBINATION PROTEIN 2"/>
    <property type="match status" value="1"/>
</dbReference>
<dbReference type="Proteomes" id="UP001218231">
    <property type="component" value="Chromosome"/>
</dbReference>
<dbReference type="PANTHER" id="PTHR30619">
    <property type="entry name" value="DNA INTERNALIZATION/COMPETENCE PROTEIN COMEC/REC2"/>
    <property type="match status" value="1"/>
</dbReference>
<dbReference type="InterPro" id="IPR036866">
    <property type="entry name" value="RibonucZ/Hydroxyglut_hydro"/>
</dbReference>
<reference evidence="2 3" key="1">
    <citation type="submission" date="2023-02" db="EMBL/GenBank/DDBJ databases">
        <title>Genome sequence of Novosphingobium humi KACC 19094.</title>
        <authorList>
            <person name="Kim S."/>
            <person name="Heo J."/>
            <person name="Kwon S.-W."/>
        </authorList>
    </citation>
    <scope>NUCLEOTIDE SEQUENCE [LARGE SCALE GENOMIC DNA]</scope>
    <source>
        <strain evidence="2 3">KACC 19094</strain>
    </source>
</reference>
<dbReference type="SUPFAM" id="SSF56281">
    <property type="entry name" value="Metallo-hydrolase/oxidoreductase"/>
    <property type="match status" value="1"/>
</dbReference>
<proteinExistence type="predicted"/>
<protein>
    <submittedName>
        <fullName evidence="2">MBL fold metallo-hydrolase</fullName>
    </submittedName>
</protein>
<dbReference type="Gene3D" id="3.60.15.10">
    <property type="entry name" value="Ribonuclease Z/Hydroxyacylglutathione hydrolase-like"/>
    <property type="match status" value="1"/>
</dbReference>
<dbReference type="InterPro" id="IPR001279">
    <property type="entry name" value="Metallo-B-lactamas"/>
</dbReference>
<sequence length="359" mass="39484">MADYFEIDFHDVETAKSGDAIALRYEVNGVTRVHVVDGGYLDTGETVLETVRTHYGTPDRIDAVIVTHSDGDHAAGLRAVLEGYEVGGLWMLRPWLYAEELLSRFETYNSVDRLRSRLRAVYPHLVELETIADRRGIPIYDPFQGAAIGEFHVLAPSRTRYLDLVVRSEKTPEGTEPEPQGIVEAVGTVMRKIANLVRAAWGAETFPPEGTSAENEMSVVQYANLCGLRILLTGDAGREALREAIDYAPMKGLKLPGLDRIQVPHHGSRRNVDTDILDALLGPKLASQPVEGAESFTAIVSSAKADEDHPRKSVVRAFMHRGAKVITTENGTIATWHNAPIRPGWTGVPGLPYPNEEEA</sequence>
<dbReference type="EMBL" id="CP117417">
    <property type="protein sequence ID" value="WCT78651.1"/>
    <property type="molecule type" value="Genomic_DNA"/>
</dbReference>
<evidence type="ECO:0000259" key="1">
    <source>
        <dbReference type="Pfam" id="PF00753"/>
    </source>
</evidence>
<evidence type="ECO:0000313" key="3">
    <source>
        <dbReference type="Proteomes" id="UP001218231"/>
    </source>
</evidence>
<keyword evidence="3" id="KW-1185">Reference proteome</keyword>
<accession>A0ABY7U012</accession>
<name>A0ABY7U012_9SPHN</name>
<gene>
    <name evidence="2" type="ORF">PQ457_06725</name>
</gene>
<dbReference type="InterPro" id="IPR052159">
    <property type="entry name" value="Competence_DNA_uptake"/>
</dbReference>